<gene>
    <name evidence="1" type="ORF">PGIGA_G00159220</name>
</gene>
<evidence type="ECO:0000313" key="1">
    <source>
        <dbReference type="EMBL" id="MCI4393590.1"/>
    </source>
</evidence>
<dbReference type="Proteomes" id="UP000829447">
    <property type="component" value="Linkage Group LG26"/>
</dbReference>
<organism evidence="1 2">
    <name type="scientific">Pangasianodon gigas</name>
    <name type="common">Mekong giant catfish</name>
    <name type="synonym">Pangasius gigas</name>
    <dbReference type="NCBI Taxonomy" id="30993"/>
    <lineage>
        <taxon>Eukaryota</taxon>
        <taxon>Metazoa</taxon>
        <taxon>Chordata</taxon>
        <taxon>Craniata</taxon>
        <taxon>Vertebrata</taxon>
        <taxon>Euteleostomi</taxon>
        <taxon>Actinopterygii</taxon>
        <taxon>Neopterygii</taxon>
        <taxon>Teleostei</taxon>
        <taxon>Ostariophysi</taxon>
        <taxon>Siluriformes</taxon>
        <taxon>Pangasiidae</taxon>
        <taxon>Pangasianodon</taxon>
    </lineage>
</organism>
<reference evidence="1 2" key="1">
    <citation type="journal article" date="2022" name="bioRxiv">
        <title>An ancient truncated duplication of the anti-Mullerian hormone receptor type 2 gene is a potential conserved master sex determinant in the Pangasiidae catfish family.</title>
        <authorList>
            <person name="Wen M."/>
            <person name="Pan Q."/>
            <person name="Jouanno E."/>
            <person name="Montfort J."/>
            <person name="Zahm M."/>
            <person name="Cabau C."/>
            <person name="Klopp C."/>
            <person name="Iampietro C."/>
            <person name="Roques C."/>
            <person name="Bouchez O."/>
            <person name="Castinel A."/>
            <person name="Donnadieu C."/>
            <person name="Parrinello H."/>
            <person name="Poncet C."/>
            <person name="Belmonte E."/>
            <person name="Gautier V."/>
            <person name="Avarre J.-C."/>
            <person name="Dugue R."/>
            <person name="Gustiano R."/>
            <person name="Ha T.T.T."/>
            <person name="Campet M."/>
            <person name="Sriphairoj K."/>
            <person name="Ribolli J."/>
            <person name="de Almeida F.L."/>
            <person name="Desvignes T."/>
            <person name="Postlethwait J.H."/>
            <person name="Bucao C.F."/>
            <person name="Robinson-Rechavi M."/>
            <person name="Bobe J."/>
            <person name="Herpin A."/>
            <person name="Guiguen Y."/>
        </authorList>
    </citation>
    <scope>NUCLEOTIDE SEQUENCE [LARGE SCALE GENOMIC DNA]</scope>
    <source>
        <strain evidence="1">YG-Dec2019</strain>
    </source>
</reference>
<evidence type="ECO:0000313" key="2">
    <source>
        <dbReference type="Proteomes" id="UP000829447"/>
    </source>
</evidence>
<comment type="caution">
    <text evidence="1">The sequence shown here is derived from an EMBL/GenBank/DDBJ whole genome shotgun (WGS) entry which is preliminary data.</text>
</comment>
<protein>
    <submittedName>
        <fullName evidence="1">Uncharacterized protein</fullName>
    </submittedName>
</protein>
<name>A0ACC5XQT0_PANGG</name>
<proteinExistence type="predicted"/>
<keyword evidence="2" id="KW-1185">Reference proteome</keyword>
<dbReference type="EMBL" id="CM040479">
    <property type="protein sequence ID" value="MCI4393590.1"/>
    <property type="molecule type" value="Genomic_DNA"/>
</dbReference>
<sequence length="983" mass="109937">MATNIEQIFRDFVMNKIKEIEDESQDKSHTDQVESNNGESHSDQGTGINKEAPQVEASSLATDKVSNATCQGNSGKEEFNTKHKKSKKHKKHKSKKKKKKHKEVKESSSESESGGETQESVKKKKRKKKKKHKQGEKGKKFDSQSGSSSESESESESEMNPLGVTAKTLTGKMPQDLPDIIPKLETASDKHKESKKAKRSSSRTRTSQQDKSLRRQRSRSSSGKQKTRHRSRSRSARRSPRSRSKSLSRKSPRRESTQKRWRSRSRSHSRSQRRNRRSRSYSARRSRRSRSRSRSRQNRSRSNVRKSRRSRSKSRSRSHHSRRSRSRRRNRHSTSSSRSKSRSFSSDQHPESERQKNRTAAEIKHDDSALNKNLNEAENGDKEKSQTVPVNPSASIIKDGVINDGPVNKLAGAWKPIPFLDAGVSVSGSSETNPTVKCITPTMPLDMKDLSAYTSGGSRDRLSTEKKEEISSAELKDSQIFKQKSVSPNQRHSKSPSRKRSTSSSPFKRRKSRSSSRNSRKSPLQRKRSKSRKRSRRSKSKSPKRKRSKSHSPGRRRRSRTSDRKRSKSRHRSRSKSRRSRSGSRRKRGGFRNRMFSQRDRWKREPSHSPVVILRKKRSTSRTRRSSSKTPPRLTELDKEQLLEIAKANAAAMCAKAGMPIPESLRPKTILQLPLPTPNPTPLSLPLPLPVNLPMGMQGMSNMTMNAAVASMTAATMTAALSGMNALAAVPQLAPLPTITNKPPPSATPNLNLVTIEEAKKKLAKQANSYSIKELTEKCKKIAESKEEMAIAKPHVSDDEEDDRPFGGVALKENKGITFSLTNPSVKPAVRSEAAFAKEFPVSSGSQHRKKEEDGVYGEWMPVDKKTDKAGAPSASAGAEDQSKASDSVFPEAPSQPVDITLAISERAVAQKRLAENPFDINAMCMLNRAQEQVDAWAQSNTIPGLFTGSTGAQVLSSEELSNSGPQAWIKKQVHCKKGITPQ</sequence>
<accession>A0ACC5XQT0</accession>